<keyword evidence="4" id="KW-1185">Reference proteome</keyword>
<dbReference type="Proteomes" id="UP000009235">
    <property type="component" value="Chromosome"/>
</dbReference>
<keyword evidence="2" id="KW-1133">Transmembrane helix</keyword>
<name>F6EI90_HOYSD</name>
<evidence type="ECO:0000256" key="1">
    <source>
        <dbReference type="SAM" id="MobiDB-lite"/>
    </source>
</evidence>
<reference evidence="3 4" key="1">
    <citation type="journal article" date="2011" name="J. Bacteriol.">
        <title>Complete genome sequence of Amycolicicoccus subflavus DQS3-9A1T, an actinomycete isolated from crude oil-polluted soil.</title>
        <authorList>
            <person name="Cai M."/>
            <person name="Chen W.M."/>
            <person name="Nie Y."/>
            <person name="Chi C.Q."/>
            <person name="Wang Y.N."/>
            <person name="Tang Y.Q."/>
            <person name="Li G.Y."/>
            <person name="Wu X.L."/>
        </authorList>
    </citation>
    <scope>NUCLEOTIDE SEQUENCE [LARGE SCALE GENOMIC DNA]</scope>
    <source>
        <strain evidence="4">DSM 45089 / DQS3-9A1</strain>
    </source>
</reference>
<dbReference type="KEGG" id="asd:AS9A_2750"/>
<feature type="transmembrane region" description="Helical" evidence="2">
    <location>
        <begin position="145"/>
        <end position="165"/>
    </location>
</feature>
<feature type="transmembrane region" description="Helical" evidence="2">
    <location>
        <begin position="177"/>
        <end position="195"/>
    </location>
</feature>
<dbReference type="EMBL" id="CP002786">
    <property type="protein sequence ID" value="AEF41197.1"/>
    <property type="molecule type" value="Genomic_DNA"/>
</dbReference>
<dbReference type="AlphaFoldDB" id="F6EI90"/>
<keyword evidence="2" id="KW-0812">Transmembrane</keyword>
<dbReference type="STRING" id="443218.AS9A_2750"/>
<dbReference type="HOGENOM" id="CLU_1101100_0_0_11"/>
<proteinExistence type="predicted"/>
<evidence type="ECO:0000313" key="4">
    <source>
        <dbReference type="Proteomes" id="UP000009235"/>
    </source>
</evidence>
<keyword evidence="2" id="KW-0472">Membrane</keyword>
<dbReference type="eggNOG" id="ENOG5032MB8">
    <property type="taxonomic scope" value="Bacteria"/>
</dbReference>
<gene>
    <name evidence="3" type="ordered locus">AS9A_2750</name>
</gene>
<sequence>MMMCGSSPLTSYGVTFYSDIKHCHFSMTRNRGRKGCPMLCCAALIFVMGLFREAWFRLPGTTRPEEPGFAPRAYRPAPGEPRPRTSVPTSPATTPPTRPRVPRTSGRAPRLRLVATGFAVGSVIYLLSLQLLFALDAAQRLPDGTIGWGTRTVVFLLIAVAAAWIGRHWKGARSGDLLVSALAGSGIAWWILSYVDMHMLRLIDIAHGSLAWDLVFHGVGIALTGAALILSYSPEPARRSQHAPLEGSLRGV</sequence>
<feature type="transmembrane region" description="Helical" evidence="2">
    <location>
        <begin position="215"/>
        <end position="232"/>
    </location>
</feature>
<accession>F6EI90</accession>
<feature type="region of interest" description="Disordered" evidence="1">
    <location>
        <begin position="66"/>
        <end position="106"/>
    </location>
</feature>
<organism evidence="3 4">
    <name type="scientific">Hoyosella subflava (strain DSM 45089 / JCM 17490 / NBRC 109087 / DQS3-9A1)</name>
    <name type="common">Amycolicicoccus subflavus</name>
    <dbReference type="NCBI Taxonomy" id="443218"/>
    <lineage>
        <taxon>Bacteria</taxon>
        <taxon>Bacillati</taxon>
        <taxon>Actinomycetota</taxon>
        <taxon>Actinomycetes</taxon>
        <taxon>Mycobacteriales</taxon>
        <taxon>Hoyosellaceae</taxon>
        <taxon>Hoyosella</taxon>
    </lineage>
</organism>
<protein>
    <submittedName>
        <fullName evidence="3">Uncharacterized protein</fullName>
    </submittedName>
</protein>
<evidence type="ECO:0000256" key="2">
    <source>
        <dbReference type="SAM" id="Phobius"/>
    </source>
</evidence>
<evidence type="ECO:0000313" key="3">
    <source>
        <dbReference type="EMBL" id="AEF41197.1"/>
    </source>
</evidence>
<feature type="transmembrane region" description="Helical" evidence="2">
    <location>
        <begin position="113"/>
        <end position="133"/>
    </location>
</feature>